<sequence length="110" mass="12049">MLSVFFCVHHLRLDALRSSSILHWDQVLCNLHSTSNASHQFLTTTEHTAILRAPLEQHFCPTFSARSVTIDLGILSALSLGVTHSKLSVDLHVNTIDMISISGVGTKDIA</sequence>
<dbReference type="Proteomes" id="UP000615446">
    <property type="component" value="Unassembled WGS sequence"/>
</dbReference>
<gene>
    <name evidence="1" type="ORF">RCL2_001982800</name>
</gene>
<organism evidence="1 2">
    <name type="scientific">Rhizophagus clarus</name>
    <dbReference type="NCBI Taxonomy" id="94130"/>
    <lineage>
        <taxon>Eukaryota</taxon>
        <taxon>Fungi</taxon>
        <taxon>Fungi incertae sedis</taxon>
        <taxon>Mucoromycota</taxon>
        <taxon>Glomeromycotina</taxon>
        <taxon>Glomeromycetes</taxon>
        <taxon>Glomerales</taxon>
        <taxon>Glomeraceae</taxon>
        <taxon>Rhizophagus</taxon>
    </lineage>
</organism>
<protein>
    <submittedName>
        <fullName evidence="1">Uncharacterized protein</fullName>
    </submittedName>
</protein>
<accession>A0A8H3LQL5</accession>
<name>A0A8H3LQL5_9GLOM</name>
<dbReference type="AlphaFoldDB" id="A0A8H3LQL5"/>
<evidence type="ECO:0000313" key="2">
    <source>
        <dbReference type="Proteomes" id="UP000615446"/>
    </source>
</evidence>
<dbReference type="EMBL" id="BLAL01000218">
    <property type="protein sequence ID" value="GES93072.1"/>
    <property type="molecule type" value="Genomic_DNA"/>
</dbReference>
<proteinExistence type="predicted"/>
<comment type="caution">
    <text evidence="1">The sequence shown here is derived from an EMBL/GenBank/DDBJ whole genome shotgun (WGS) entry which is preliminary data.</text>
</comment>
<evidence type="ECO:0000313" key="1">
    <source>
        <dbReference type="EMBL" id="GES93072.1"/>
    </source>
</evidence>
<reference evidence="1" key="1">
    <citation type="submission" date="2019-10" db="EMBL/GenBank/DDBJ databases">
        <title>Conservation and host-specific expression of non-tandemly repeated heterogenous ribosome RNA gene in arbuscular mycorrhizal fungi.</title>
        <authorList>
            <person name="Maeda T."/>
            <person name="Kobayashi Y."/>
            <person name="Nakagawa T."/>
            <person name="Ezawa T."/>
            <person name="Yamaguchi K."/>
            <person name="Bino T."/>
            <person name="Nishimoto Y."/>
            <person name="Shigenobu S."/>
            <person name="Kawaguchi M."/>
        </authorList>
    </citation>
    <scope>NUCLEOTIDE SEQUENCE</scope>
    <source>
        <strain evidence="1">HR1</strain>
    </source>
</reference>